<proteinExistence type="predicted"/>
<gene>
    <name evidence="1" type="ORF">EVB57_023</name>
</gene>
<evidence type="ECO:0000313" key="2">
    <source>
        <dbReference type="Proteomes" id="UP000612125"/>
    </source>
</evidence>
<name>A0A7S5QYP6_9CAUD</name>
<reference evidence="1 2" key="1">
    <citation type="submission" date="2020-01" db="EMBL/GenBank/DDBJ databases">
        <title>Patterns of diversity and host range of bacteriophage communities associated with bean-nodulatin bacteria.</title>
        <authorList>
            <person name="Vann Cauwenberghe J."/>
            <person name="Santamaria R.I."/>
            <person name="Bustos P."/>
            <person name="Juarez S."/>
            <person name="Gonzalez V."/>
        </authorList>
    </citation>
    <scope>NUCLEOTIDE SEQUENCE [LARGE SCALE GENOMIC DNA]</scope>
    <source>
        <strain evidence="2">RHph</strain>
    </source>
</reference>
<evidence type="ECO:0000313" key="1">
    <source>
        <dbReference type="EMBL" id="QIG68300.1"/>
    </source>
</evidence>
<protein>
    <submittedName>
        <fullName evidence="1">Uncharacterized protein</fullName>
    </submittedName>
</protein>
<organism evidence="1 2">
    <name type="scientific">Rhizobium phage RHph_Y1_20</name>
    <dbReference type="NCBI Taxonomy" id="2509571"/>
    <lineage>
        <taxon>Viruses</taxon>
        <taxon>Duplodnaviria</taxon>
        <taxon>Heunggongvirae</taxon>
        <taxon>Uroviricota</taxon>
        <taxon>Caudoviricetes</taxon>
        <taxon>Autographivirales</taxon>
        <taxon>Dunnvirinae</taxon>
        <taxon>Tepoztlanvirus</taxon>
        <taxon>Tepoztlanvirus RHphY120</taxon>
    </lineage>
</organism>
<accession>A0A7S5QYP6</accession>
<sequence length="311" mass="34616">MTQQDLSLDDMMDMDGLEDQTQEVSHGDFDNRPPEGVTVGRLISYIELGKHDGGSYQGKKKPDADKVRLEFELLGPDNIIQFEKDGVTKEFGQIVAVTLKKSLSDKAGFKKLFKKLNYGREDKGHMIKMLGEAFIITVYHNKVQKDGKEVVYVNLHKDGEWGISAPFQVDPITKQKKFYDIRPQTQPLRWFLWDRPQHSNWDALFIDGTRERKTKDAAGVEVVENISKNWLQEMILSAKNYNGSKLQQLLAGVANLPTTEAQAAEQQQQASTPAVAQAQVQAEQPNVLDAATIAATAAAATADPLAALGFK</sequence>
<dbReference type="Proteomes" id="UP000612125">
    <property type="component" value="Segment"/>
</dbReference>
<keyword evidence="2" id="KW-1185">Reference proteome</keyword>
<dbReference type="EMBL" id="MN988488">
    <property type="protein sequence ID" value="QIG68300.1"/>
    <property type="molecule type" value="Genomic_DNA"/>
</dbReference>